<gene>
    <name evidence="2" type="ORF">HRI_000088500</name>
</gene>
<sequence>MNRSLIVSWNVRGLGRVEKKVVVRRCITTYKAAIVFLQETKLQLVDDRVVKRVFGNSRLSEYSFSPSSGAVGGLITVWDLNMFECLSSSTHPNHILLRGELRFQGKKLQCVLMNIYAPNDGADRKELLRDIKVVLMTYNCPVFLGGDFNVVRNVKERIGNSSSKAEMTGFSKFIDSLALVDLPLAGGRFTWSSIRDVPAQSRLDRFLLSPKCLECWPDLTQQCLPKNISDHNPIALMYHCFFGGPKPFRYFDYWTDYKDYNELIKMLASRSNLQRLARC</sequence>
<dbReference type="OrthoDB" id="1750912at2759"/>
<evidence type="ECO:0000313" key="2">
    <source>
        <dbReference type="EMBL" id="GMI64192.1"/>
    </source>
</evidence>
<dbReference type="PANTHER" id="PTHR33710">
    <property type="entry name" value="BNAC02G09200D PROTEIN"/>
    <property type="match status" value="1"/>
</dbReference>
<evidence type="ECO:0000313" key="3">
    <source>
        <dbReference type="Proteomes" id="UP001165190"/>
    </source>
</evidence>
<comment type="caution">
    <text evidence="2">The sequence shown here is derived from an EMBL/GenBank/DDBJ whole genome shotgun (WGS) entry which is preliminary data.</text>
</comment>
<dbReference type="AlphaFoldDB" id="A0A9W7GR75"/>
<dbReference type="Pfam" id="PF03372">
    <property type="entry name" value="Exo_endo_phos"/>
    <property type="match status" value="1"/>
</dbReference>
<keyword evidence="3" id="KW-1185">Reference proteome</keyword>
<feature type="domain" description="Endonuclease/exonuclease/phosphatase" evidence="1">
    <location>
        <begin position="7"/>
        <end position="231"/>
    </location>
</feature>
<accession>A0A9W7GR75</accession>
<dbReference type="Gene3D" id="3.60.10.10">
    <property type="entry name" value="Endonuclease/exonuclease/phosphatase"/>
    <property type="match status" value="1"/>
</dbReference>
<dbReference type="PANTHER" id="PTHR33710:SF64">
    <property type="entry name" value="ENDONUCLEASE_EXONUCLEASE_PHOSPHATASE DOMAIN-CONTAINING PROTEIN"/>
    <property type="match status" value="1"/>
</dbReference>
<dbReference type="SUPFAM" id="SSF56219">
    <property type="entry name" value="DNase I-like"/>
    <property type="match status" value="1"/>
</dbReference>
<dbReference type="EMBL" id="BSYR01000003">
    <property type="protein sequence ID" value="GMI64192.1"/>
    <property type="molecule type" value="Genomic_DNA"/>
</dbReference>
<protein>
    <recommendedName>
        <fullName evidence="1">Endonuclease/exonuclease/phosphatase domain-containing protein</fullName>
    </recommendedName>
</protein>
<dbReference type="GO" id="GO:0003824">
    <property type="term" value="F:catalytic activity"/>
    <property type="evidence" value="ECO:0007669"/>
    <property type="project" value="InterPro"/>
</dbReference>
<dbReference type="InterPro" id="IPR036691">
    <property type="entry name" value="Endo/exonu/phosph_ase_sf"/>
</dbReference>
<reference evidence="2" key="1">
    <citation type="submission" date="2023-05" db="EMBL/GenBank/DDBJ databases">
        <title>Genome and transcriptome analyses reveal genes involved in the formation of fine ridges on petal epidermal cells in Hibiscus trionum.</title>
        <authorList>
            <person name="Koshimizu S."/>
            <person name="Masuda S."/>
            <person name="Ishii T."/>
            <person name="Shirasu K."/>
            <person name="Hoshino A."/>
            <person name="Arita M."/>
        </authorList>
    </citation>
    <scope>NUCLEOTIDE SEQUENCE</scope>
    <source>
        <strain evidence="2">Hamamatsu line</strain>
    </source>
</reference>
<proteinExistence type="predicted"/>
<dbReference type="Proteomes" id="UP001165190">
    <property type="component" value="Unassembled WGS sequence"/>
</dbReference>
<name>A0A9W7GR75_HIBTR</name>
<dbReference type="InterPro" id="IPR005135">
    <property type="entry name" value="Endo/exonuclease/phosphatase"/>
</dbReference>
<evidence type="ECO:0000259" key="1">
    <source>
        <dbReference type="Pfam" id="PF03372"/>
    </source>
</evidence>
<organism evidence="2 3">
    <name type="scientific">Hibiscus trionum</name>
    <name type="common">Flower of an hour</name>
    <dbReference type="NCBI Taxonomy" id="183268"/>
    <lineage>
        <taxon>Eukaryota</taxon>
        <taxon>Viridiplantae</taxon>
        <taxon>Streptophyta</taxon>
        <taxon>Embryophyta</taxon>
        <taxon>Tracheophyta</taxon>
        <taxon>Spermatophyta</taxon>
        <taxon>Magnoliopsida</taxon>
        <taxon>eudicotyledons</taxon>
        <taxon>Gunneridae</taxon>
        <taxon>Pentapetalae</taxon>
        <taxon>rosids</taxon>
        <taxon>malvids</taxon>
        <taxon>Malvales</taxon>
        <taxon>Malvaceae</taxon>
        <taxon>Malvoideae</taxon>
        <taxon>Hibiscus</taxon>
    </lineage>
</organism>